<dbReference type="OrthoDB" id="982004at2"/>
<sequence length="205" mass="23568">MEIKALSPNRIINFWEWFSTNYKNFGESFENEELLGELDRLITGLGNFAWELGPGIQAANMLIVSPGGQIELLSQTKEIVSYAPNIEDWEFHYAKPQKQWDDFIFDIYRDNGEKVEINASSWRYALLKYNDGMFGIIIKADLTELTTEEQITAAEILLDGVLGEEKRILTIAEIEVVTEFEEQYVNKGNDIKTLAEHITKLNNHN</sequence>
<dbReference type="AlphaFoldDB" id="A0A2T0TQS2"/>
<keyword evidence="2" id="KW-1185">Reference proteome</keyword>
<gene>
    <name evidence="1" type="ORF">B0I27_1168</name>
</gene>
<name>A0A2T0TQS2_9SPHI</name>
<dbReference type="EMBL" id="PVTH01000016">
    <property type="protein sequence ID" value="PRY48074.1"/>
    <property type="molecule type" value="Genomic_DNA"/>
</dbReference>
<protein>
    <submittedName>
        <fullName evidence="1">Uncharacterized protein</fullName>
    </submittedName>
</protein>
<dbReference type="RefSeq" id="WP_106295560.1">
    <property type="nucleotide sequence ID" value="NZ_PVTH01000016.1"/>
</dbReference>
<reference evidence="1 2" key="1">
    <citation type="submission" date="2018-03" db="EMBL/GenBank/DDBJ databases">
        <title>Genomic Encyclopedia of Type Strains, Phase III (KMG-III): the genomes of soil and plant-associated and newly described type strains.</title>
        <authorList>
            <person name="Whitman W."/>
        </authorList>
    </citation>
    <scope>NUCLEOTIDE SEQUENCE [LARGE SCALE GENOMIC DNA]</scope>
    <source>
        <strain evidence="1 2">CGMCC 1.9313</strain>
    </source>
</reference>
<accession>A0A2T0TQS2</accession>
<organism evidence="1 2">
    <name type="scientific">Arcticibacter pallidicorallinus</name>
    <dbReference type="NCBI Taxonomy" id="1259464"/>
    <lineage>
        <taxon>Bacteria</taxon>
        <taxon>Pseudomonadati</taxon>
        <taxon>Bacteroidota</taxon>
        <taxon>Sphingobacteriia</taxon>
        <taxon>Sphingobacteriales</taxon>
        <taxon>Sphingobacteriaceae</taxon>
        <taxon>Arcticibacter</taxon>
    </lineage>
</organism>
<evidence type="ECO:0000313" key="1">
    <source>
        <dbReference type="EMBL" id="PRY48074.1"/>
    </source>
</evidence>
<proteinExistence type="predicted"/>
<dbReference type="Proteomes" id="UP000238034">
    <property type="component" value="Unassembled WGS sequence"/>
</dbReference>
<comment type="caution">
    <text evidence="1">The sequence shown here is derived from an EMBL/GenBank/DDBJ whole genome shotgun (WGS) entry which is preliminary data.</text>
</comment>
<evidence type="ECO:0000313" key="2">
    <source>
        <dbReference type="Proteomes" id="UP000238034"/>
    </source>
</evidence>